<keyword evidence="2" id="KW-0548">Nucleotidyltransferase</keyword>
<protein>
    <submittedName>
        <fullName evidence="2">Reverse transcriptase domain-containing protein</fullName>
    </submittedName>
</protein>
<reference evidence="2" key="1">
    <citation type="journal article" date="2022" name="Int. J. Mol. Sci.">
        <title>Draft Genome of Tanacetum Coccineum: Genomic Comparison of Closely Related Tanacetum-Family Plants.</title>
        <authorList>
            <person name="Yamashiro T."/>
            <person name="Shiraishi A."/>
            <person name="Nakayama K."/>
            <person name="Satake H."/>
        </authorList>
    </citation>
    <scope>NUCLEOTIDE SEQUENCE</scope>
</reference>
<dbReference type="Gene3D" id="3.30.420.10">
    <property type="entry name" value="Ribonuclease H-like superfamily/Ribonuclease H"/>
    <property type="match status" value="1"/>
</dbReference>
<keyword evidence="2" id="KW-0695">RNA-directed DNA polymerase</keyword>
<evidence type="ECO:0000256" key="1">
    <source>
        <dbReference type="SAM" id="MobiDB-lite"/>
    </source>
</evidence>
<dbReference type="Proteomes" id="UP001151760">
    <property type="component" value="Unassembled WGS sequence"/>
</dbReference>
<keyword evidence="3" id="KW-1185">Reference proteome</keyword>
<evidence type="ECO:0000313" key="2">
    <source>
        <dbReference type="EMBL" id="GJT93879.1"/>
    </source>
</evidence>
<proteinExistence type="predicted"/>
<organism evidence="2 3">
    <name type="scientific">Tanacetum coccineum</name>
    <dbReference type="NCBI Taxonomy" id="301880"/>
    <lineage>
        <taxon>Eukaryota</taxon>
        <taxon>Viridiplantae</taxon>
        <taxon>Streptophyta</taxon>
        <taxon>Embryophyta</taxon>
        <taxon>Tracheophyta</taxon>
        <taxon>Spermatophyta</taxon>
        <taxon>Magnoliopsida</taxon>
        <taxon>eudicotyledons</taxon>
        <taxon>Gunneridae</taxon>
        <taxon>Pentapetalae</taxon>
        <taxon>asterids</taxon>
        <taxon>campanulids</taxon>
        <taxon>Asterales</taxon>
        <taxon>Asteraceae</taxon>
        <taxon>Asteroideae</taxon>
        <taxon>Anthemideae</taxon>
        <taxon>Anthemidinae</taxon>
        <taxon>Tanacetum</taxon>
    </lineage>
</organism>
<dbReference type="PANTHER" id="PTHR45835">
    <property type="entry name" value="YALI0A06105P"/>
    <property type="match status" value="1"/>
</dbReference>
<name>A0ABQ5I1B6_9ASTR</name>
<gene>
    <name evidence="2" type="ORF">Tco_1082724</name>
</gene>
<dbReference type="GO" id="GO:0003964">
    <property type="term" value="F:RNA-directed DNA polymerase activity"/>
    <property type="evidence" value="ECO:0007669"/>
    <property type="project" value="UniProtKB-KW"/>
</dbReference>
<feature type="region of interest" description="Disordered" evidence="1">
    <location>
        <begin position="181"/>
        <end position="205"/>
    </location>
</feature>
<comment type="caution">
    <text evidence="2">The sequence shown here is derived from an EMBL/GenBank/DDBJ whole genome shotgun (WGS) entry which is preliminary data.</text>
</comment>
<accession>A0ABQ5I1B6</accession>
<dbReference type="EMBL" id="BQNB010020245">
    <property type="protein sequence ID" value="GJT93879.1"/>
    <property type="molecule type" value="Genomic_DNA"/>
</dbReference>
<keyword evidence="2" id="KW-0808">Transferase</keyword>
<evidence type="ECO:0000313" key="3">
    <source>
        <dbReference type="Proteomes" id="UP001151760"/>
    </source>
</evidence>
<dbReference type="PANTHER" id="PTHR45835:SF99">
    <property type="entry name" value="CHROMO DOMAIN-CONTAINING PROTEIN-RELATED"/>
    <property type="match status" value="1"/>
</dbReference>
<sequence length="445" mass="51754">MGDGSLQFARVYRRNLQTTALPLYFNGLTVKKCHLESLRKLKGECRFLTQWIEKMESSFQYQCCAIENQVKFCPPMHSLDTQENNDYKYYPQGEIKKLEIELWNLKVKGNDVPAYTKRFQELTLICTKFVANETKKVDKYISGLPDNIYGNVKSARPKMLDETIKLANDLMDQKLRTYVERQSDNKRKADDSSKNNHGHQQQLFKRQNVAKVYNMGTGEKKLYGGSLPKCTKCHLHHNGRVAPKLKNKDGENGNAQAGFMQLECRKERECHRETLMPIVVPPPNPPELVALLWRFKIRDYARILQVEIFHPCRFGKNVSRHEKAILVAQHEGRHRHKQNRPRAREPFRTLEDRQTACVIDFGKGWVKHLPLTEFSYNNSYHASIKAAPYEALYGRKCRSPVCWAEDRQKSYAKPMEFEVGDRVMIKVLSKVNEKLPTGARNFIKS</sequence>
<dbReference type="InterPro" id="IPR036397">
    <property type="entry name" value="RNaseH_sf"/>
</dbReference>
<reference evidence="2" key="2">
    <citation type="submission" date="2022-01" db="EMBL/GenBank/DDBJ databases">
        <authorList>
            <person name="Yamashiro T."/>
            <person name="Shiraishi A."/>
            <person name="Satake H."/>
            <person name="Nakayama K."/>
        </authorList>
    </citation>
    <scope>NUCLEOTIDE SEQUENCE</scope>
</reference>
<feature type="compositionally biased region" description="Basic and acidic residues" evidence="1">
    <location>
        <begin position="181"/>
        <end position="194"/>
    </location>
</feature>